<feature type="domain" description="ATP-grasp" evidence="14">
    <location>
        <begin position="107"/>
        <end position="313"/>
    </location>
</feature>
<comment type="cofactor">
    <cofactor evidence="1">
        <name>Mn(2+)</name>
        <dbReference type="ChEBI" id="CHEBI:29035"/>
    </cofactor>
</comment>
<dbReference type="GO" id="GO:0004637">
    <property type="term" value="F:phosphoribosylamine-glycine ligase activity"/>
    <property type="evidence" value="ECO:0007669"/>
    <property type="project" value="UniProtKB-UniRule"/>
</dbReference>
<gene>
    <name evidence="12" type="primary">purD</name>
    <name evidence="15" type="ORF">DYP60_02530</name>
</gene>
<organism evidence="15 16">
    <name type="scientific">Sphaerochaeta halotolerans</name>
    <dbReference type="NCBI Taxonomy" id="2293840"/>
    <lineage>
        <taxon>Bacteria</taxon>
        <taxon>Pseudomonadati</taxon>
        <taxon>Spirochaetota</taxon>
        <taxon>Spirochaetia</taxon>
        <taxon>Spirochaetales</taxon>
        <taxon>Sphaerochaetaceae</taxon>
        <taxon>Sphaerochaeta</taxon>
    </lineage>
</organism>
<evidence type="ECO:0000256" key="7">
    <source>
        <dbReference type="ARBA" id="ARBA00022755"/>
    </source>
</evidence>
<sequence>MRILIVGSGGREHALVTVIAKSKLATELYCIGQNAGISSLATMVPLSLSNHAGITEFALQHAIEFAVIGPDEALVSGLVDVLEAHGIPCFGPSKQASQLEGSKAFAKAFMVRNHIPTPSYQVFTDIDAARDSLSHCSFPVVVKADGLALGKGVIIAETLEEAEQALQAMMVQKIFASSGKTVVIEEFVSGPEVSLLVLTDGIHMKPLVSCMDHKRAYDGDLGPNTGGMGVIAPNPFYTEQIAARCMESIVLPTIAALMREGSPFVGCLFFGLMLTQQGPVVIEYNCRFGDPEAQVALSLLDGDVLELLLSCRNGTLDKVQVVSKKASACSVTLASGGYPIAYEKGKAITIGNLPKGVSLFHGGTSYDKSGQLVTDGGRVLHVVGTGKSLHEAITVAYTAVDAISYEGKQYRQDIGKRALQEEEHGSSCVHNP</sequence>
<evidence type="ECO:0000256" key="12">
    <source>
        <dbReference type="HAMAP-Rule" id="MF_00138"/>
    </source>
</evidence>
<keyword evidence="7 12" id="KW-0658">Purine biosynthesis</keyword>
<dbReference type="RefSeq" id="WP_117329296.1">
    <property type="nucleotide sequence ID" value="NZ_QUWK01000002.1"/>
</dbReference>
<dbReference type="InterPro" id="IPR011761">
    <property type="entry name" value="ATP-grasp"/>
</dbReference>
<dbReference type="InterPro" id="IPR037123">
    <property type="entry name" value="PRibGlycinamide_synth_C_sf"/>
</dbReference>
<name>A0A372MJB7_9SPIR</name>
<evidence type="ECO:0000256" key="2">
    <source>
        <dbReference type="ARBA" id="ARBA00001946"/>
    </source>
</evidence>
<keyword evidence="6 13" id="KW-0547">Nucleotide-binding</keyword>
<evidence type="ECO:0000313" key="15">
    <source>
        <dbReference type="EMBL" id="RFU95897.1"/>
    </source>
</evidence>
<dbReference type="PANTHER" id="PTHR43472">
    <property type="entry name" value="PHOSPHORIBOSYLAMINE--GLYCINE LIGASE"/>
    <property type="match status" value="1"/>
</dbReference>
<dbReference type="SUPFAM" id="SSF52440">
    <property type="entry name" value="PreATP-grasp domain"/>
    <property type="match status" value="1"/>
</dbReference>
<evidence type="ECO:0000256" key="8">
    <source>
        <dbReference type="ARBA" id="ARBA00022840"/>
    </source>
</evidence>
<evidence type="ECO:0000256" key="5">
    <source>
        <dbReference type="ARBA" id="ARBA00022598"/>
    </source>
</evidence>
<evidence type="ECO:0000256" key="9">
    <source>
        <dbReference type="ARBA" id="ARBA00038345"/>
    </source>
</evidence>
<dbReference type="GO" id="GO:0009113">
    <property type="term" value="P:purine nucleobase biosynthetic process"/>
    <property type="evidence" value="ECO:0007669"/>
    <property type="project" value="InterPro"/>
</dbReference>
<dbReference type="Gene3D" id="3.40.50.20">
    <property type="match status" value="1"/>
</dbReference>
<dbReference type="Pfam" id="PF02843">
    <property type="entry name" value="GARS_C"/>
    <property type="match status" value="1"/>
</dbReference>
<dbReference type="InterPro" id="IPR020559">
    <property type="entry name" value="PRibGlycinamide_synth_CS"/>
</dbReference>
<comment type="caution">
    <text evidence="15">The sequence shown here is derived from an EMBL/GenBank/DDBJ whole genome shotgun (WGS) entry which is preliminary data.</text>
</comment>
<evidence type="ECO:0000259" key="14">
    <source>
        <dbReference type="PROSITE" id="PS50975"/>
    </source>
</evidence>
<dbReference type="Proteomes" id="UP000264002">
    <property type="component" value="Unassembled WGS sequence"/>
</dbReference>
<dbReference type="InterPro" id="IPR020561">
    <property type="entry name" value="PRibGlycinamid_synth_ATP-grasp"/>
</dbReference>
<dbReference type="Pfam" id="PF02844">
    <property type="entry name" value="GARS_N"/>
    <property type="match status" value="1"/>
</dbReference>
<dbReference type="InterPro" id="IPR016185">
    <property type="entry name" value="PreATP-grasp_dom_sf"/>
</dbReference>
<evidence type="ECO:0000256" key="4">
    <source>
        <dbReference type="ARBA" id="ARBA00013255"/>
    </source>
</evidence>
<dbReference type="InterPro" id="IPR011054">
    <property type="entry name" value="Rudment_hybrid_motif"/>
</dbReference>
<dbReference type="Gene3D" id="3.90.600.10">
    <property type="entry name" value="Phosphoribosylglycinamide synthetase, C-terminal domain"/>
    <property type="match status" value="1"/>
</dbReference>
<dbReference type="SUPFAM" id="SSF51246">
    <property type="entry name" value="Rudiment single hybrid motif"/>
    <property type="match status" value="1"/>
</dbReference>
<dbReference type="PANTHER" id="PTHR43472:SF1">
    <property type="entry name" value="PHOSPHORIBOSYLAMINE--GLYCINE LIGASE, CHLOROPLASTIC"/>
    <property type="match status" value="1"/>
</dbReference>
<dbReference type="GO" id="GO:0005524">
    <property type="term" value="F:ATP binding"/>
    <property type="evidence" value="ECO:0007669"/>
    <property type="project" value="UniProtKB-UniRule"/>
</dbReference>
<dbReference type="Gene3D" id="3.30.1490.20">
    <property type="entry name" value="ATP-grasp fold, A domain"/>
    <property type="match status" value="1"/>
</dbReference>
<dbReference type="AlphaFoldDB" id="A0A372MJB7"/>
<dbReference type="SMART" id="SM01209">
    <property type="entry name" value="GARS_A"/>
    <property type="match status" value="1"/>
</dbReference>
<keyword evidence="8 13" id="KW-0067">ATP-binding</keyword>
<evidence type="ECO:0000256" key="6">
    <source>
        <dbReference type="ARBA" id="ARBA00022741"/>
    </source>
</evidence>
<protein>
    <recommendedName>
        <fullName evidence="4 12">Phosphoribosylamine--glycine ligase</fullName>
        <ecNumber evidence="4 12">6.3.4.13</ecNumber>
    </recommendedName>
    <alternativeName>
        <fullName evidence="12">GARS</fullName>
    </alternativeName>
    <alternativeName>
        <fullName evidence="10 12">Glycinamide ribonucleotide synthetase</fullName>
    </alternativeName>
    <alternativeName>
        <fullName evidence="11 12">Phosphoribosylglycinamide synthetase</fullName>
    </alternativeName>
</protein>
<dbReference type="InterPro" id="IPR013815">
    <property type="entry name" value="ATP_grasp_subdomain_1"/>
</dbReference>
<dbReference type="Pfam" id="PF01071">
    <property type="entry name" value="GARS_A"/>
    <property type="match status" value="1"/>
</dbReference>
<dbReference type="SUPFAM" id="SSF56059">
    <property type="entry name" value="Glutathione synthetase ATP-binding domain-like"/>
    <property type="match status" value="1"/>
</dbReference>
<evidence type="ECO:0000313" key="16">
    <source>
        <dbReference type="Proteomes" id="UP000264002"/>
    </source>
</evidence>
<dbReference type="GO" id="GO:0006189">
    <property type="term" value="P:'de novo' IMP biosynthetic process"/>
    <property type="evidence" value="ECO:0007669"/>
    <property type="project" value="UniProtKB-UniRule"/>
</dbReference>
<dbReference type="NCBIfam" id="TIGR00877">
    <property type="entry name" value="purD"/>
    <property type="match status" value="1"/>
</dbReference>
<dbReference type="PROSITE" id="PS00184">
    <property type="entry name" value="GARS"/>
    <property type="match status" value="1"/>
</dbReference>
<evidence type="ECO:0000256" key="3">
    <source>
        <dbReference type="ARBA" id="ARBA00005174"/>
    </source>
</evidence>
<dbReference type="InterPro" id="IPR020562">
    <property type="entry name" value="PRibGlycinamide_synth_N"/>
</dbReference>
<proteinExistence type="inferred from homology"/>
<evidence type="ECO:0000256" key="10">
    <source>
        <dbReference type="ARBA" id="ARBA00042242"/>
    </source>
</evidence>
<comment type="catalytic activity">
    <reaction evidence="12">
        <text>5-phospho-beta-D-ribosylamine + glycine + ATP = N(1)-(5-phospho-beta-D-ribosyl)glycinamide + ADP + phosphate + H(+)</text>
        <dbReference type="Rhea" id="RHEA:17453"/>
        <dbReference type="ChEBI" id="CHEBI:15378"/>
        <dbReference type="ChEBI" id="CHEBI:30616"/>
        <dbReference type="ChEBI" id="CHEBI:43474"/>
        <dbReference type="ChEBI" id="CHEBI:57305"/>
        <dbReference type="ChEBI" id="CHEBI:58681"/>
        <dbReference type="ChEBI" id="CHEBI:143788"/>
        <dbReference type="ChEBI" id="CHEBI:456216"/>
        <dbReference type="EC" id="6.3.4.13"/>
    </reaction>
</comment>
<dbReference type="InterPro" id="IPR000115">
    <property type="entry name" value="PRibGlycinamide_synth"/>
</dbReference>
<dbReference type="EMBL" id="QUWK01000002">
    <property type="protein sequence ID" value="RFU95897.1"/>
    <property type="molecule type" value="Genomic_DNA"/>
</dbReference>
<comment type="similarity">
    <text evidence="9 12">Belongs to the GARS family.</text>
</comment>
<dbReference type="UniPathway" id="UPA00074">
    <property type="reaction ID" value="UER00125"/>
</dbReference>
<dbReference type="GO" id="GO:0046872">
    <property type="term" value="F:metal ion binding"/>
    <property type="evidence" value="ECO:0007669"/>
    <property type="project" value="InterPro"/>
</dbReference>
<dbReference type="Gene3D" id="3.30.470.20">
    <property type="entry name" value="ATP-grasp fold, B domain"/>
    <property type="match status" value="1"/>
</dbReference>
<reference evidence="16" key="1">
    <citation type="submission" date="2018-08" db="EMBL/GenBank/DDBJ databases">
        <authorList>
            <person name="Grouzdev D.S."/>
            <person name="Krutkina M.S."/>
        </authorList>
    </citation>
    <scope>NUCLEOTIDE SEQUENCE [LARGE SCALE GENOMIC DNA]</scope>
    <source>
        <strain evidence="16">4-11</strain>
    </source>
</reference>
<evidence type="ECO:0000256" key="13">
    <source>
        <dbReference type="PROSITE-ProRule" id="PRU00409"/>
    </source>
</evidence>
<reference evidence="15 16" key="2">
    <citation type="submission" date="2018-09" db="EMBL/GenBank/DDBJ databases">
        <title>Genome of Sphaerochaeta halotolerans strain 4-11.</title>
        <authorList>
            <person name="Nazina T.N."/>
            <person name="Sokolova D.S."/>
        </authorList>
    </citation>
    <scope>NUCLEOTIDE SEQUENCE [LARGE SCALE GENOMIC DNA]</scope>
    <source>
        <strain evidence="15 16">4-11</strain>
    </source>
</reference>
<dbReference type="HAMAP" id="MF_00138">
    <property type="entry name" value="GARS"/>
    <property type="match status" value="1"/>
</dbReference>
<keyword evidence="16" id="KW-1185">Reference proteome</keyword>
<evidence type="ECO:0000256" key="1">
    <source>
        <dbReference type="ARBA" id="ARBA00001936"/>
    </source>
</evidence>
<comment type="pathway">
    <text evidence="3 12">Purine metabolism; IMP biosynthesis via de novo pathway; N(1)-(5-phospho-D-ribosyl)glycinamide from 5-phospho-alpha-D-ribose 1-diphosphate: step 2/2.</text>
</comment>
<dbReference type="InterPro" id="IPR020560">
    <property type="entry name" value="PRibGlycinamide_synth_C-dom"/>
</dbReference>
<comment type="cofactor">
    <cofactor evidence="2">
        <name>Mg(2+)</name>
        <dbReference type="ChEBI" id="CHEBI:18420"/>
    </cofactor>
</comment>
<dbReference type="SMART" id="SM01210">
    <property type="entry name" value="GARS_C"/>
    <property type="match status" value="1"/>
</dbReference>
<dbReference type="EC" id="6.3.4.13" evidence="4 12"/>
<dbReference type="PROSITE" id="PS50975">
    <property type="entry name" value="ATP_GRASP"/>
    <property type="match status" value="1"/>
</dbReference>
<evidence type="ECO:0000256" key="11">
    <source>
        <dbReference type="ARBA" id="ARBA00042864"/>
    </source>
</evidence>
<keyword evidence="5 12" id="KW-0436">Ligase</keyword>
<accession>A0A372MJB7</accession>